<protein>
    <submittedName>
        <fullName evidence="2">Uncharacterized protein</fullName>
    </submittedName>
</protein>
<dbReference type="AlphaFoldDB" id="A0A8H6I602"/>
<keyword evidence="3" id="KW-1185">Reference proteome</keyword>
<evidence type="ECO:0000313" key="3">
    <source>
        <dbReference type="Proteomes" id="UP000521943"/>
    </source>
</evidence>
<accession>A0A8H6I602</accession>
<comment type="caution">
    <text evidence="2">The sequence shown here is derived from an EMBL/GenBank/DDBJ whole genome shotgun (WGS) entry which is preliminary data.</text>
</comment>
<gene>
    <name evidence="2" type="ORF">DFP72DRAFT_885390</name>
</gene>
<organism evidence="2 3">
    <name type="scientific">Ephemerocybe angulata</name>
    <dbReference type="NCBI Taxonomy" id="980116"/>
    <lineage>
        <taxon>Eukaryota</taxon>
        <taxon>Fungi</taxon>
        <taxon>Dikarya</taxon>
        <taxon>Basidiomycota</taxon>
        <taxon>Agaricomycotina</taxon>
        <taxon>Agaricomycetes</taxon>
        <taxon>Agaricomycetidae</taxon>
        <taxon>Agaricales</taxon>
        <taxon>Agaricineae</taxon>
        <taxon>Psathyrellaceae</taxon>
        <taxon>Ephemerocybe</taxon>
    </lineage>
</organism>
<feature type="region of interest" description="Disordered" evidence="1">
    <location>
        <begin position="42"/>
        <end position="68"/>
    </location>
</feature>
<name>A0A8H6I602_9AGAR</name>
<feature type="compositionally biased region" description="Polar residues" evidence="1">
    <location>
        <begin position="42"/>
        <end position="57"/>
    </location>
</feature>
<dbReference type="EMBL" id="JACGCI010000015">
    <property type="protein sequence ID" value="KAF6759550.1"/>
    <property type="molecule type" value="Genomic_DNA"/>
</dbReference>
<evidence type="ECO:0000313" key="2">
    <source>
        <dbReference type="EMBL" id="KAF6759550.1"/>
    </source>
</evidence>
<sequence>MMYSTSRRVLSLAASEGLAVALWGPMNPKARLAFIRATNTNSLTRSRPSPLATSTHAADSRRPLQPTHGNSFQVALQVLIREEGPRFSGAPLGVIRRLDN</sequence>
<proteinExistence type="predicted"/>
<dbReference type="Proteomes" id="UP000521943">
    <property type="component" value="Unassembled WGS sequence"/>
</dbReference>
<evidence type="ECO:0000256" key="1">
    <source>
        <dbReference type="SAM" id="MobiDB-lite"/>
    </source>
</evidence>
<reference evidence="2 3" key="1">
    <citation type="submission" date="2020-07" db="EMBL/GenBank/DDBJ databases">
        <title>Comparative genomics of pyrophilous fungi reveals a link between fire events and developmental genes.</title>
        <authorList>
            <consortium name="DOE Joint Genome Institute"/>
            <person name="Steindorff A.S."/>
            <person name="Carver A."/>
            <person name="Calhoun S."/>
            <person name="Stillman K."/>
            <person name="Liu H."/>
            <person name="Lipzen A."/>
            <person name="Pangilinan J."/>
            <person name="Labutti K."/>
            <person name="Bruns T.D."/>
            <person name="Grigoriev I.V."/>
        </authorList>
    </citation>
    <scope>NUCLEOTIDE SEQUENCE [LARGE SCALE GENOMIC DNA]</scope>
    <source>
        <strain evidence="2 3">CBS 144469</strain>
    </source>
</reference>